<organism evidence="1 2">
    <name type="scientific">Natronosalvus hydrolyticus</name>
    <dbReference type="NCBI Taxonomy" id="2979988"/>
    <lineage>
        <taxon>Archaea</taxon>
        <taxon>Methanobacteriati</taxon>
        <taxon>Methanobacteriota</taxon>
        <taxon>Stenosarchaea group</taxon>
        <taxon>Halobacteria</taxon>
        <taxon>Halobacteriales</taxon>
        <taxon>Natrialbaceae</taxon>
        <taxon>Natronosalvus</taxon>
    </lineage>
</organism>
<dbReference type="AlphaFoldDB" id="A0AAP3E8N4"/>
<dbReference type="EMBL" id="JAOPJZ010000017">
    <property type="protein sequence ID" value="MCU4753429.1"/>
    <property type="molecule type" value="Genomic_DNA"/>
</dbReference>
<reference evidence="1 2" key="1">
    <citation type="submission" date="2022-09" db="EMBL/GenBank/DDBJ databases">
        <title>Enrichment on poylsaccharides allowed isolation of novel metabolic and taxonomic groups of Haloarchaea.</title>
        <authorList>
            <person name="Sorokin D.Y."/>
            <person name="Elcheninov A.G."/>
            <person name="Khizhniak T.V."/>
            <person name="Kolganova T.V."/>
            <person name="Kublanov I.V."/>
        </authorList>
    </citation>
    <scope>NUCLEOTIDE SEQUENCE [LARGE SCALE GENOMIC DNA]</scope>
    <source>
        <strain evidence="1 2">AArc-curdl1</strain>
    </source>
</reference>
<dbReference type="RefSeq" id="WP_342809746.1">
    <property type="nucleotide sequence ID" value="NZ_JAOPJZ010000017.1"/>
</dbReference>
<sequence length="119" mass="14724">MYAADQVEKYTGMRRLREEHLGILIYPDYREFEDVREGVLLPEEDRFWEIHLHASDVDRLRNPERERPGFRYDTVMDFPDMDYQEMIEEEYPAWIETFEDRFQQSELNYMDVDLLSRKF</sequence>
<protein>
    <submittedName>
        <fullName evidence="1">Uncharacterized protein</fullName>
    </submittedName>
</protein>
<accession>A0AAP3E8N4</accession>
<keyword evidence="2" id="KW-1185">Reference proteome</keyword>
<evidence type="ECO:0000313" key="1">
    <source>
        <dbReference type="EMBL" id="MCU4753429.1"/>
    </source>
</evidence>
<gene>
    <name evidence="1" type="ORF">OB919_15805</name>
</gene>
<comment type="caution">
    <text evidence="1">The sequence shown here is derived from an EMBL/GenBank/DDBJ whole genome shotgun (WGS) entry which is preliminary data.</text>
</comment>
<dbReference type="Proteomes" id="UP001321047">
    <property type="component" value="Unassembled WGS sequence"/>
</dbReference>
<proteinExistence type="predicted"/>
<name>A0AAP3E8N4_9EURY</name>
<evidence type="ECO:0000313" key="2">
    <source>
        <dbReference type="Proteomes" id="UP001321047"/>
    </source>
</evidence>